<feature type="signal peptide" evidence="1">
    <location>
        <begin position="1"/>
        <end position="21"/>
    </location>
</feature>
<protein>
    <submittedName>
        <fullName evidence="2">Ferrous iron transporter A</fullName>
    </submittedName>
</protein>
<sequence length="71" mass="7953">MKKFHLSLCLGALTLLFSACSVSQLSNISSNKELLVNESLPKINNLKSLSDISNIAFEWDPLYDDNIKGFY</sequence>
<dbReference type="AlphaFoldDB" id="A0AAW5EKL6"/>
<evidence type="ECO:0000313" key="2">
    <source>
        <dbReference type="EMBL" id="MCH3853765.1"/>
    </source>
</evidence>
<feature type="chain" id="PRO_5043498754" evidence="1">
    <location>
        <begin position="22"/>
        <end position="71"/>
    </location>
</feature>
<keyword evidence="1" id="KW-0732">Signal</keyword>
<dbReference type="Proteomes" id="UP001199644">
    <property type="component" value="Unassembled WGS sequence"/>
</dbReference>
<accession>A0AAW5EKL6</accession>
<dbReference type="PROSITE" id="PS51257">
    <property type="entry name" value="PROKAR_LIPOPROTEIN"/>
    <property type="match status" value="1"/>
</dbReference>
<dbReference type="EMBL" id="JAJUOL010001258">
    <property type="protein sequence ID" value="MCH3853765.1"/>
    <property type="molecule type" value="Genomic_DNA"/>
</dbReference>
<evidence type="ECO:0000256" key="1">
    <source>
        <dbReference type="SAM" id="SignalP"/>
    </source>
</evidence>
<comment type="caution">
    <text evidence="2">The sequence shown here is derived from an EMBL/GenBank/DDBJ whole genome shotgun (WGS) entry which is preliminary data.</text>
</comment>
<organism evidence="2 3">
    <name type="scientific">Campylobacter jejuni</name>
    <dbReference type="NCBI Taxonomy" id="197"/>
    <lineage>
        <taxon>Bacteria</taxon>
        <taxon>Pseudomonadati</taxon>
        <taxon>Campylobacterota</taxon>
        <taxon>Epsilonproteobacteria</taxon>
        <taxon>Campylobacterales</taxon>
        <taxon>Campylobacteraceae</taxon>
        <taxon>Campylobacter</taxon>
    </lineage>
</organism>
<gene>
    <name evidence="2" type="ORF">LZC39_16895</name>
</gene>
<proteinExistence type="predicted"/>
<reference evidence="2" key="1">
    <citation type="submission" date="2021-12" db="EMBL/GenBank/DDBJ databases">
        <title>Prevalence of phenicol resistance gene fexA in Campylobacter isolated from poultry supply chain.</title>
        <authorList>
            <person name="Tang B."/>
            <person name="Zheng X."/>
            <person name="Lin J."/>
            <person name="Lin R."/>
            <person name="Yang H."/>
            <person name="Shen Z."/>
            <person name="Xia F."/>
        </authorList>
    </citation>
    <scope>NUCLEOTIDE SEQUENCE</scope>
    <source>
        <strain evidence="2">CJHN2011004</strain>
    </source>
</reference>
<name>A0AAW5EKL6_CAMJU</name>
<feature type="non-terminal residue" evidence="2">
    <location>
        <position position="71"/>
    </location>
</feature>
<evidence type="ECO:0000313" key="3">
    <source>
        <dbReference type="Proteomes" id="UP001199644"/>
    </source>
</evidence>